<comment type="catalytic activity">
    <reaction evidence="13">
        <text>6 Fe(III)-[cytochrome c] + NH4(+) + 2 H2O = 6 Fe(II)-[cytochrome c] + nitrite + 8 H(+)</text>
        <dbReference type="Rhea" id="RHEA:13089"/>
        <dbReference type="Rhea" id="RHEA-COMP:10350"/>
        <dbReference type="Rhea" id="RHEA-COMP:14399"/>
        <dbReference type="ChEBI" id="CHEBI:15377"/>
        <dbReference type="ChEBI" id="CHEBI:15378"/>
        <dbReference type="ChEBI" id="CHEBI:16301"/>
        <dbReference type="ChEBI" id="CHEBI:28938"/>
        <dbReference type="ChEBI" id="CHEBI:29033"/>
        <dbReference type="ChEBI" id="CHEBI:29034"/>
        <dbReference type="EC" id="1.7.2.2"/>
    </reaction>
</comment>
<accession>A0A2V2LFK2</accession>
<evidence type="ECO:0000313" key="16">
    <source>
        <dbReference type="Proteomes" id="UP000245680"/>
    </source>
</evidence>
<dbReference type="InterPro" id="IPR036280">
    <property type="entry name" value="Multihaem_cyt_sf"/>
</dbReference>
<evidence type="ECO:0000256" key="7">
    <source>
        <dbReference type="ARBA" id="ARBA00022723"/>
    </source>
</evidence>
<dbReference type="GO" id="GO:0030288">
    <property type="term" value="C:outer membrane-bounded periplasmic space"/>
    <property type="evidence" value="ECO:0007669"/>
    <property type="project" value="TreeGrafter"/>
</dbReference>
<dbReference type="OrthoDB" id="9814800at2"/>
<comment type="similarity">
    <text evidence="3">Belongs to the cytochrome c-552 family.</text>
</comment>
<dbReference type="Pfam" id="PF14537">
    <property type="entry name" value="Cytochrom_c3_2"/>
    <property type="match status" value="1"/>
</dbReference>
<keyword evidence="9" id="KW-0106">Calcium</keyword>
<dbReference type="GO" id="GO:0019645">
    <property type="term" value="P:anaerobic electron transport chain"/>
    <property type="evidence" value="ECO:0007669"/>
    <property type="project" value="TreeGrafter"/>
</dbReference>
<dbReference type="AlphaFoldDB" id="A0A2V2LFK2"/>
<keyword evidence="11" id="KW-0560">Oxidoreductase</keyword>
<proteinExistence type="inferred from homology"/>
<evidence type="ECO:0000256" key="8">
    <source>
        <dbReference type="ARBA" id="ARBA00022729"/>
    </source>
</evidence>
<dbReference type="GO" id="GO:0046872">
    <property type="term" value="F:metal ion binding"/>
    <property type="evidence" value="ECO:0007669"/>
    <property type="project" value="UniProtKB-KW"/>
</dbReference>
<evidence type="ECO:0000313" key="15">
    <source>
        <dbReference type="EMBL" id="PWR01199.1"/>
    </source>
</evidence>
<evidence type="ECO:0000256" key="3">
    <source>
        <dbReference type="ARBA" id="ARBA00009288"/>
    </source>
</evidence>
<evidence type="ECO:0000256" key="12">
    <source>
        <dbReference type="ARBA" id="ARBA00023004"/>
    </source>
</evidence>
<dbReference type="GO" id="GO:0042279">
    <property type="term" value="F:nitrite reductase (cytochrome, ammonia-forming) activity"/>
    <property type="evidence" value="ECO:0007669"/>
    <property type="project" value="UniProtKB-EC"/>
</dbReference>
<evidence type="ECO:0000256" key="11">
    <source>
        <dbReference type="ARBA" id="ARBA00023002"/>
    </source>
</evidence>
<keyword evidence="5" id="KW-0813">Transport</keyword>
<dbReference type="Gene3D" id="1.10.1130.10">
    <property type="entry name" value="Flavocytochrome C3, Chain A"/>
    <property type="match status" value="2"/>
</dbReference>
<evidence type="ECO:0000256" key="10">
    <source>
        <dbReference type="ARBA" id="ARBA00022982"/>
    </source>
</evidence>
<comment type="cofactor">
    <cofactor evidence="1">
        <name>heme c</name>
        <dbReference type="ChEBI" id="CHEBI:61717"/>
    </cofactor>
</comment>
<keyword evidence="10" id="KW-0249">Electron transport</keyword>
<evidence type="ECO:0000256" key="9">
    <source>
        <dbReference type="ARBA" id="ARBA00022837"/>
    </source>
</evidence>
<evidence type="ECO:0000256" key="13">
    <source>
        <dbReference type="ARBA" id="ARBA00049131"/>
    </source>
</evidence>
<dbReference type="EC" id="1.7.2.2" evidence="4"/>
<evidence type="ECO:0000256" key="2">
    <source>
        <dbReference type="ARBA" id="ARBA00004196"/>
    </source>
</evidence>
<evidence type="ECO:0000259" key="14">
    <source>
        <dbReference type="Pfam" id="PF14537"/>
    </source>
</evidence>
<keyword evidence="7" id="KW-0479">Metal-binding</keyword>
<evidence type="ECO:0000256" key="6">
    <source>
        <dbReference type="ARBA" id="ARBA00022617"/>
    </source>
</evidence>
<dbReference type="InterPro" id="IPR012286">
    <property type="entry name" value="Tetrahaem_cytochrome"/>
</dbReference>
<evidence type="ECO:0000256" key="5">
    <source>
        <dbReference type="ARBA" id="ARBA00022448"/>
    </source>
</evidence>
<dbReference type="EMBL" id="QGKU01000060">
    <property type="protein sequence ID" value="PWR01199.1"/>
    <property type="molecule type" value="Genomic_DNA"/>
</dbReference>
<reference evidence="15 16" key="1">
    <citation type="submission" date="2018-05" db="EMBL/GenBank/DDBJ databases">
        <title>Rhodobacteraceae gen. nov., sp. nov. isolated from sea water.</title>
        <authorList>
            <person name="Ren Y."/>
        </authorList>
    </citation>
    <scope>NUCLEOTIDE SEQUENCE [LARGE SCALE GENOMIC DNA]</scope>
    <source>
        <strain evidence="15 16">TG-679</strain>
    </source>
</reference>
<keyword evidence="12" id="KW-0408">Iron</keyword>
<keyword evidence="8" id="KW-0732">Signal</keyword>
<name>A0A2V2LFK2_9RHOB</name>
<dbReference type="InterPro" id="IPR003321">
    <property type="entry name" value="Cyt_c552"/>
</dbReference>
<dbReference type="PANTHER" id="PTHR30633">
    <property type="entry name" value="CYTOCHROME C-552 RESPIRATORY NITRITE REDUCTASE"/>
    <property type="match status" value="1"/>
</dbReference>
<feature type="domain" description="Tetrahaem cytochrome" evidence="14">
    <location>
        <begin position="42"/>
        <end position="139"/>
    </location>
</feature>
<dbReference type="PANTHER" id="PTHR30633:SF0">
    <property type="entry name" value="CYTOCHROME C-552"/>
    <property type="match status" value="1"/>
</dbReference>
<comment type="caution">
    <text evidence="15">The sequence shown here is derived from an EMBL/GenBank/DDBJ whole genome shotgun (WGS) entry which is preliminary data.</text>
</comment>
<dbReference type="Gene3D" id="1.10.780.10">
    <property type="entry name" value="Hydroxylamine Oxidoreductase, Chain A, domain 1"/>
    <property type="match status" value="1"/>
</dbReference>
<dbReference type="GO" id="GO:0020037">
    <property type="term" value="F:heme binding"/>
    <property type="evidence" value="ECO:0007669"/>
    <property type="project" value="TreeGrafter"/>
</dbReference>
<protein>
    <recommendedName>
        <fullName evidence="4">nitrite reductase (cytochrome; ammonia-forming)</fullName>
        <ecNumber evidence="4">1.7.2.2</ecNumber>
    </recommendedName>
</protein>
<dbReference type="SUPFAM" id="SSF48695">
    <property type="entry name" value="Multiheme cytochromes"/>
    <property type="match status" value="1"/>
</dbReference>
<keyword evidence="16" id="KW-1185">Reference proteome</keyword>
<gene>
    <name evidence="15" type="ORF">DKT77_18770</name>
</gene>
<evidence type="ECO:0000256" key="1">
    <source>
        <dbReference type="ARBA" id="ARBA00001926"/>
    </source>
</evidence>
<organism evidence="15 16">
    <name type="scientific">Meridianimarinicoccus roseus</name>
    <dbReference type="NCBI Taxonomy" id="2072018"/>
    <lineage>
        <taxon>Bacteria</taxon>
        <taxon>Pseudomonadati</taxon>
        <taxon>Pseudomonadota</taxon>
        <taxon>Alphaproteobacteria</taxon>
        <taxon>Rhodobacterales</taxon>
        <taxon>Paracoccaceae</taxon>
        <taxon>Meridianimarinicoccus</taxon>
    </lineage>
</organism>
<dbReference type="Proteomes" id="UP000245680">
    <property type="component" value="Unassembled WGS sequence"/>
</dbReference>
<comment type="subcellular location">
    <subcellularLocation>
        <location evidence="2">Cell envelope</location>
    </subcellularLocation>
</comment>
<sequence>MSTRLLWIIWIAASLLLASAALARLYIGGDRTAFLPGDTHGVHHQIELACESCHISDSFASQATVRKDINKTCVTCHKEELKASDDSHPIKKFKNPRMAAYWELIDARFCTSCHMEHQPEITIAGLVTLPGDFCVACHSEGEQDVRVNRASHADLTFETCASAGCHNFHDNRALYEDFLVKHADAPWLAPSPVHAAQAMARTRPRPDGAEIAAYLAAVDAPERARDPLAEAHWAASAHAAAEVGCGGCHAPKAETPAQLAADWTDHPAEAVCTECHRPQAATFAEGRHGMRRHPELAPPRQADRMLGRLGLSDPPEALVAAVEAWIADPDLPGAMGTAEARIPMAAEAHGQSLTCATCHAPHEQDLAFAAAGACLTCHTDDHSAAYEGSPHHALWQAEMSGNAAPGSGVSCATCHLPKTERRGAVTTSHNQSDTLRPNEKMIRPVCMDCHGLAFAIDALADPALVANNFRGTPDRRIESIDWATSRVDRPDEGANQ</sequence>
<dbReference type="RefSeq" id="WP_109813183.1">
    <property type="nucleotide sequence ID" value="NZ_QGKU01000060.1"/>
</dbReference>
<keyword evidence="6" id="KW-0349">Heme</keyword>
<evidence type="ECO:0000256" key="4">
    <source>
        <dbReference type="ARBA" id="ARBA00011887"/>
    </source>
</evidence>